<gene>
    <name evidence="1" type="ORF">OIU85_011168</name>
</gene>
<dbReference type="EMBL" id="JAPFFL010000016">
    <property type="protein sequence ID" value="KAJ6674968.1"/>
    <property type="molecule type" value="Genomic_DNA"/>
</dbReference>
<protein>
    <submittedName>
        <fullName evidence="1">COBRA-LIKE PROTEIN 7</fullName>
    </submittedName>
</protein>
<reference evidence="1" key="1">
    <citation type="submission" date="2022-11" db="EMBL/GenBank/DDBJ databases">
        <authorList>
            <person name="Hyden B.L."/>
            <person name="Feng K."/>
            <person name="Yates T."/>
            <person name="Jawdy S."/>
            <person name="Smart L.B."/>
            <person name="Muchero W."/>
        </authorList>
    </citation>
    <scope>NUCLEOTIDE SEQUENCE</scope>
    <source>
        <tissue evidence="1">Shoot tip</tissue>
    </source>
</reference>
<dbReference type="OrthoDB" id="1928904at2759"/>
<evidence type="ECO:0000313" key="1">
    <source>
        <dbReference type="EMBL" id="KAJ6674968.1"/>
    </source>
</evidence>
<comment type="caution">
    <text evidence="1">The sequence shown here is derived from an EMBL/GenBank/DDBJ whole genome shotgun (WGS) entry which is preliminary data.</text>
</comment>
<reference evidence="1" key="2">
    <citation type="journal article" date="2023" name="Int. J. Mol. Sci.">
        <title>De Novo Assembly and Annotation of 11 Diverse Shrub Willow (Salix) Genomes Reveals Novel Gene Organization in Sex-Linked Regions.</title>
        <authorList>
            <person name="Hyden B."/>
            <person name="Feng K."/>
            <person name="Yates T.B."/>
            <person name="Jawdy S."/>
            <person name="Cereghino C."/>
            <person name="Smart L.B."/>
            <person name="Muchero W."/>
        </authorList>
    </citation>
    <scope>NUCLEOTIDE SEQUENCE [LARGE SCALE GENOMIC DNA]</scope>
    <source>
        <tissue evidence="1">Shoot tip</tissue>
    </source>
</reference>
<name>A0A9Q0NS77_SALVM</name>
<evidence type="ECO:0000313" key="2">
    <source>
        <dbReference type="Proteomes" id="UP001151529"/>
    </source>
</evidence>
<dbReference type="PANTHER" id="PTHR31052:SF19">
    <property type="entry name" value="COBRA-LIKE PROTEIN 7"/>
    <property type="match status" value="1"/>
</dbReference>
<organism evidence="1 2">
    <name type="scientific">Salix viminalis</name>
    <name type="common">Common osier</name>
    <name type="synonym">Basket willow</name>
    <dbReference type="NCBI Taxonomy" id="40686"/>
    <lineage>
        <taxon>Eukaryota</taxon>
        <taxon>Viridiplantae</taxon>
        <taxon>Streptophyta</taxon>
        <taxon>Embryophyta</taxon>
        <taxon>Tracheophyta</taxon>
        <taxon>Spermatophyta</taxon>
        <taxon>Magnoliopsida</taxon>
        <taxon>eudicotyledons</taxon>
        <taxon>Gunneridae</taxon>
        <taxon>Pentapetalae</taxon>
        <taxon>rosids</taxon>
        <taxon>fabids</taxon>
        <taxon>Malpighiales</taxon>
        <taxon>Salicaceae</taxon>
        <taxon>Saliceae</taxon>
        <taxon>Salix</taxon>
    </lineage>
</organism>
<dbReference type="PANTHER" id="PTHR31052">
    <property type="entry name" value="COBRA-LIKE PROTEIN 7"/>
    <property type="match status" value="1"/>
</dbReference>
<proteinExistence type="predicted"/>
<dbReference type="AlphaFoldDB" id="A0A9Q0NS77"/>
<keyword evidence="2" id="KW-1185">Reference proteome</keyword>
<dbReference type="Proteomes" id="UP001151529">
    <property type="component" value="Chromosome 14"/>
</dbReference>
<accession>A0A9Q0NS77</accession>
<sequence>MCSCPTPTAEVVLYPPLTPQTKRTEFVGFPETDFKTAIDITGDYTQMEDRVELVGTQFGVGDPGIPMPNNLTLVNDGYTCPAATTKEKRTCYNNEFVIEIAKNCLEEIVS</sequence>